<evidence type="ECO:0000313" key="2">
    <source>
        <dbReference type="Proteomes" id="UP001143856"/>
    </source>
</evidence>
<keyword evidence="2" id="KW-1185">Reference proteome</keyword>
<comment type="caution">
    <text evidence="1">The sequence shown here is derived from an EMBL/GenBank/DDBJ whole genome shotgun (WGS) entry which is preliminary data.</text>
</comment>
<proteinExistence type="predicted"/>
<gene>
    <name evidence="1" type="ORF">NUW58_g5016</name>
</gene>
<organism evidence="1 2">
    <name type="scientific">Xylaria curta</name>
    <dbReference type="NCBI Taxonomy" id="42375"/>
    <lineage>
        <taxon>Eukaryota</taxon>
        <taxon>Fungi</taxon>
        <taxon>Dikarya</taxon>
        <taxon>Ascomycota</taxon>
        <taxon>Pezizomycotina</taxon>
        <taxon>Sordariomycetes</taxon>
        <taxon>Xylariomycetidae</taxon>
        <taxon>Xylariales</taxon>
        <taxon>Xylariaceae</taxon>
        <taxon>Xylaria</taxon>
    </lineage>
</organism>
<name>A0ACC1P3P3_9PEZI</name>
<protein>
    <submittedName>
        <fullName evidence="1">Uncharacterized protein</fullName>
    </submittedName>
</protein>
<dbReference type="Proteomes" id="UP001143856">
    <property type="component" value="Unassembled WGS sequence"/>
</dbReference>
<sequence length="1068" mass="119584">MPPQRCRIDQLQDDIWRKNKTTLRRLFLNERRTLKDVKKAMESEHGFPVTPLSTYESKLRDLGLRKKMKRTDWHPVYQHYVNSGNRHTVIYFNGTRIPWEKAWKEIRRSGARESIACHTTELPVDVIMRSLSPVLGFQSVISVSTLPVPWHLSDVSLETLSPAAVVYRSKLYEIPSNLLRIEMHNNLEHSLTGIPVGGGEAGSYHNVSLSLTNPSIEPRLLHQSSTLSYQGPRDTNLISDIDRLSTALYRLANGNVAFTRPGKPLDESLEVILNLTPKQVLLKILAGDSPIIRAALETLLDLVAIRGQKDGFLSLVKTTRRLHPKWRFDSTYLKHAMQFGCINSCLILSKMTRFTGRDIGTYSSMMWDSHFIKPHTTLLKPKHPIVNKIFYDFLKNVAIGYHTRDSTIGPLGLKHPAVLPMLYWFFELGANVDLPAEPTILGLPAESTIIDPLHCHTLYTPEYWMPTILDHIYFLNSELYSFLIDHSIKSKAELTRSGVHHSAKEGTDSLCMYLLSRPSDTPAEQETLVDILLIEECLRSKGSDFETIRTLLDYSLSLQEYHLDMNASAMLYHVIDKARNRGMHPAVHHIVSTLIQSGATIVAETMGRAVEYKGTTLLQLLSSHGADFKSQGALALCKAAQIDNYDAVNWLLNMGIDINSTLLDGWTILARANMKIPYRFIQIFDHGWLGNDSEYQPMGCKMLEYLISRNFELRANDDDTSPRRLLCLILEHGPEKRSLADVRKKIQLILDAEPLEDEEPGTEPCPFEVCLETTGGLILGKNLSDVLLLMNDLLDYGVSVRHSGVLAPLLKYSAPSIDIQRVLDEGADIDTYCGKYSREGEMPHSQYTPLQAAAAAGSLDWVRFLIQRGADVNAPTKGNSGRTALQAACGAWDASPKERSRRIELIKLLIATGADVNAPPARAHGATAFQTAAMRGDFEVALLLLDNGADINAPPAEEYGGFCALDGAVYHSKLDMVQFLLNLGALSHDMGESGYRGAIKIAEERRKPAITDLIRRHAPNNGKSGEELSADWDYTLSEHSSEAYDTDETDETDNAELWDQTGWEDWLP</sequence>
<accession>A0ACC1P3P3</accession>
<dbReference type="EMBL" id="JAPDGR010000943">
    <property type="protein sequence ID" value="KAJ2986464.1"/>
    <property type="molecule type" value="Genomic_DNA"/>
</dbReference>
<evidence type="ECO:0000313" key="1">
    <source>
        <dbReference type="EMBL" id="KAJ2986464.1"/>
    </source>
</evidence>
<reference evidence="1" key="1">
    <citation type="submission" date="2022-10" db="EMBL/GenBank/DDBJ databases">
        <title>Genome Sequence of Xylaria curta.</title>
        <authorList>
            <person name="Buettner E."/>
        </authorList>
    </citation>
    <scope>NUCLEOTIDE SEQUENCE</scope>
    <source>
        <strain evidence="1">Babe10</strain>
    </source>
</reference>